<reference evidence="7 8" key="1">
    <citation type="submission" date="2020-08" db="EMBL/GenBank/DDBJ databases">
        <title>Genome public.</title>
        <authorList>
            <person name="Liu C."/>
            <person name="Sun Q."/>
        </authorList>
    </citation>
    <scope>NUCLEOTIDE SEQUENCE [LARGE SCALE GENOMIC DNA]</scope>
    <source>
        <strain evidence="7 8">BX4</strain>
    </source>
</reference>
<dbReference type="EMBL" id="JACOOZ010000005">
    <property type="protein sequence ID" value="MBC5667901.1"/>
    <property type="molecule type" value="Genomic_DNA"/>
</dbReference>
<dbReference type="Pfam" id="PF02826">
    <property type="entry name" value="2-Hacid_dh_C"/>
    <property type="match status" value="1"/>
</dbReference>
<keyword evidence="2 4" id="KW-0560">Oxidoreductase</keyword>
<dbReference type="Gene3D" id="3.40.50.720">
    <property type="entry name" value="NAD(P)-binding Rossmann-like Domain"/>
    <property type="match status" value="2"/>
</dbReference>
<evidence type="ECO:0000256" key="2">
    <source>
        <dbReference type="ARBA" id="ARBA00023002"/>
    </source>
</evidence>
<dbReference type="InterPro" id="IPR029753">
    <property type="entry name" value="D-isomer_DH_CS"/>
</dbReference>
<sequence length="323" mass="36082">MNIVILDAETLSLNNDIDFSAFDQYGNVKIYGSTGENQIVERISEADVVLCNKTPLFEKTLCKATKLKYIGLFATGYNNVDLEYTRKKGITVCNAGSYSTEAVAQHVFAFILHFYNKISRYNYFVQEGGWIKTDKFSPFMEMKELSGKTIGIIGYGSIGKKVAQIANAFGMNVLAYSRSALKNEGTILKNESFAEYAQVDTILKKSDIVTMHCPLNRDSEKMCNKEFFCKMKRDSLFINTSRGGVVDEDDLVYALNHDVICGAALDVVSKEPMAPNCQLLNAKNIIITPHAAWAPLETRTRLIKIVSENLQKWLAGTPINVIE</sequence>
<dbReference type="SUPFAM" id="SSF51735">
    <property type="entry name" value="NAD(P)-binding Rossmann-fold domains"/>
    <property type="match status" value="1"/>
</dbReference>
<dbReference type="InterPro" id="IPR006139">
    <property type="entry name" value="D-isomer_2_OHA_DH_cat_dom"/>
</dbReference>
<evidence type="ECO:0000256" key="4">
    <source>
        <dbReference type="RuleBase" id="RU003719"/>
    </source>
</evidence>
<organism evidence="7 8">
    <name type="scientific">Eubacterium segne</name>
    <dbReference type="NCBI Taxonomy" id="2763045"/>
    <lineage>
        <taxon>Bacteria</taxon>
        <taxon>Bacillati</taxon>
        <taxon>Bacillota</taxon>
        <taxon>Clostridia</taxon>
        <taxon>Eubacteriales</taxon>
        <taxon>Eubacteriaceae</taxon>
        <taxon>Eubacterium</taxon>
    </lineage>
</organism>
<dbReference type="PROSITE" id="PS00065">
    <property type="entry name" value="D_2_HYDROXYACID_DH_1"/>
    <property type="match status" value="1"/>
</dbReference>
<dbReference type="InterPro" id="IPR029752">
    <property type="entry name" value="D-isomer_DH_CS1"/>
</dbReference>
<dbReference type="PROSITE" id="PS00671">
    <property type="entry name" value="D_2_HYDROXYACID_DH_3"/>
    <property type="match status" value="1"/>
</dbReference>
<evidence type="ECO:0000256" key="1">
    <source>
        <dbReference type="ARBA" id="ARBA00005854"/>
    </source>
</evidence>
<dbReference type="InterPro" id="IPR050418">
    <property type="entry name" value="D-iso_2-hydroxyacid_DH_PdxB"/>
</dbReference>
<gene>
    <name evidence="7" type="ORF">H8S00_07910</name>
</gene>
<dbReference type="Pfam" id="PF00389">
    <property type="entry name" value="2-Hacid_dh"/>
    <property type="match status" value="1"/>
</dbReference>
<evidence type="ECO:0000256" key="3">
    <source>
        <dbReference type="ARBA" id="ARBA00023027"/>
    </source>
</evidence>
<proteinExistence type="inferred from homology"/>
<evidence type="ECO:0000313" key="8">
    <source>
        <dbReference type="Proteomes" id="UP000597877"/>
    </source>
</evidence>
<dbReference type="PANTHER" id="PTHR43761">
    <property type="entry name" value="D-ISOMER SPECIFIC 2-HYDROXYACID DEHYDROGENASE FAMILY PROTEIN (AFU_ORTHOLOGUE AFUA_1G13630)"/>
    <property type="match status" value="1"/>
</dbReference>
<feature type="domain" description="D-isomer specific 2-hydroxyacid dehydrogenase NAD-binding" evidence="6">
    <location>
        <begin position="108"/>
        <end position="292"/>
    </location>
</feature>
<evidence type="ECO:0000313" key="7">
    <source>
        <dbReference type="EMBL" id="MBC5667901.1"/>
    </source>
</evidence>
<name>A0ABR7F2S3_9FIRM</name>
<dbReference type="PANTHER" id="PTHR43761:SF1">
    <property type="entry name" value="D-ISOMER SPECIFIC 2-HYDROXYACID DEHYDROGENASE CATALYTIC DOMAIN-CONTAINING PROTEIN-RELATED"/>
    <property type="match status" value="1"/>
</dbReference>
<keyword evidence="8" id="KW-1185">Reference proteome</keyword>
<feature type="domain" description="D-isomer specific 2-hydroxyacid dehydrogenase catalytic" evidence="5">
    <location>
        <begin position="19"/>
        <end position="321"/>
    </location>
</feature>
<keyword evidence="3" id="KW-0520">NAD</keyword>
<dbReference type="InterPro" id="IPR036291">
    <property type="entry name" value="NAD(P)-bd_dom_sf"/>
</dbReference>
<protein>
    <submittedName>
        <fullName evidence="7">D-2-hydroxyacid dehydrogenase</fullName>
    </submittedName>
</protein>
<dbReference type="Proteomes" id="UP000597877">
    <property type="component" value="Unassembled WGS sequence"/>
</dbReference>
<dbReference type="RefSeq" id="WP_021953186.1">
    <property type="nucleotide sequence ID" value="NZ_JACOOZ010000005.1"/>
</dbReference>
<comment type="similarity">
    <text evidence="1 4">Belongs to the D-isomer specific 2-hydroxyacid dehydrogenase family.</text>
</comment>
<dbReference type="SUPFAM" id="SSF52283">
    <property type="entry name" value="Formate/glycerate dehydrogenase catalytic domain-like"/>
    <property type="match status" value="1"/>
</dbReference>
<dbReference type="InterPro" id="IPR006140">
    <property type="entry name" value="D-isomer_DH_NAD-bd"/>
</dbReference>
<evidence type="ECO:0000259" key="6">
    <source>
        <dbReference type="Pfam" id="PF02826"/>
    </source>
</evidence>
<evidence type="ECO:0000259" key="5">
    <source>
        <dbReference type="Pfam" id="PF00389"/>
    </source>
</evidence>
<comment type="caution">
    <text evidence="7">The sequence shown here is derived from an EMBL/GenBank/DDBJ whole genome shotgun (WGS) entry which is preliminary data.</text>
</comment>
<accession>A0ABR7F2S3</accession>